<gene>
    <name evidence="2" type="ORF">AVDCRST_MAG82-1106</name>
</gene>
<proteinExistence type="predicted"/>
<evidence type="ECO:0000256" key="1">
    <source>
        <dbReference type="SAM" id="Phobius"/>
    </source>
</evidence>
<dbReference type="AlphaFoldDB" id="A0A6J4PHX5"/>
<feature type="transmembrane region" description="Helical" evidence="1">
    <location>
        <begin position="86"/>
        <end position="105"/>
    </location>
</feature>
<keyword evidence="1" id="KW-0812">Transmembrane</keyword>
<dbReference type="PANTHER" id="PTHR39419">
    <property type="entry name" value="SLL0814 PROTEIN"/>
    <property type="match status" value="1"/>
</dbReference>
<protein>
    <submittedName>
        <fullName evidence="2">Carotenoid biosynthesis protein</fullName>
    </submittedName>
</protein>
<feature type="transmembrane region" description="Helical" evidence="1">
    <location>
        <begin position="15"/>
        <end position="35"/>
    </location>
</feature>
<accession>A0A6J4PHX5</accession>
<evidence type="ECO:0000313" key="2">
    <source>
        <dbReference type="EMBL" id="CAA9415952.1"/>
    </source>
</evidence>
<feature type="transmembrane region" description="Helical" evidence="1">
    <location>
        <begin position="47"/>
        <end position="74"/>
    </location>
</feature>
<dbReference type="InterPro" id="IPR007354">
    <property type="entry name" value="CruF-like"/>
</dbReference>
<reference evidence="2" key="1">
    <citation type="submission" date="2020-02" db="EMBL/GenBank/DDBJ databases">
        <authorList>
            <person name="Meier V. D."/>
        </authorList>
    </citation>
    <scope>NUCLEOTIDE SEQUENCE</scope>
    <source>
        <strain evidence="2">AVDCRST_MAG82</strain>
    </source>
</reference>
<name>A0A6J4PHX5_9ACTN</name>
<keyword evidence="1" id="KW-1133">Transmembrane helix</keyword>
<sequence>TFYYGDSLGPKMMDLVPYLLPLSWAPLVLGAVAAVAPGGKAPRRYVLWVFSAAVLLALVDGVLDPGAASLGFWVWPEGGAYYGVPVTNYFGWLFSSTLAAALLLVPGRRRWGREVPPPGLLDSLAIAVAFWTGVDLFSGLLLPAALGGALFLYLLHRRARLAAGRGINVGDGVENGGSNV</sequence>
<keyword evidence="1" id="KW-0472">Membrane</keyword>
<organism evidence="2">
    <name type="scientific">uncultured Rubrobacteraceae bacterium</name>
    <dbReference type="NCBI Taxonomy" id="349277"/>
    <lineage>
        <taxon>Bacteria</taxon>
        <taxon>Bacillati</taxon>
        <taxon>Actinomycetota</taxon>
        <taxon>Rubrobacteria</taxon>
        <taxon>Rubrobacterales</taxon>
        <taxon>Rubrobacteraceae</taxon>
        <taxon>environmental samples</taxon>
    </lineage>
</organism>
<dbReference type="PANTHER" id="PTHR39419:SF1">
    <property type="entry name" value="SLL0814 PROTEIN"/>
    <property type="match status" value="1"/>
</dbReference>
<dbReference type="Pfam" id="PF04240">
    <property type="entry name" value="Caroten_synth"/>
    <property type="match status" value="1"/>
</dbReference>
<feature type="transmembrane region" description="Helical" evidence="1">
    <location>
        <begin position="140"/>
        <end position="156"/>
    </location>
</feature>
<feature type="non-terminal residue" evidence="2">
    <location>
        <position position="1"/>
    </location>
</feature>
<dbReference type="EMBL" id="CADCVA010000152">
    <property type="protein sequence ID" value="CAA9415952.1"/>
    <property type="molecule type" value="Genomic_DNA"/>
</dbReference>